<dbReference type="Pfam" id="PF01381">
    <property type="entry name" value="HTH_3"/>
    <property type="match status" value="1"/>
</dbReference>
<dbReference type="GO" id="GO:0003677">
    <property type="term" value="F:DNA binding"/>
    <property type="evidence" value="ECO:0007669"/>
    <property type="project" value="InterPro"/>
</dbReference>
<dbReference type="EMBL" id="CP045997">
    <property type="protein sequence ID" value="QHV95606.1"/>
    <property type="molecule type" value="Genomic_DNA"/>
</dbReference>
<dbReference type="InterPro" id="IPR001387">
    <property type="entry name" value="Cro/C1-type_HTH"/>
</dbReference>
<sequence length="106" mass="12221">MQERLSNRLREARIELGLTQAEAASAIGIKQPMLHRAETSMEISSHRLLHILDYYINQRRVNPAWLLSEPNTAFDIIAGESKVEEKKLQLLKAFRETLDEMDQSSE</sequence>
<dbReference type="Proteomes" id="UP000464577">
    <property type="component" value="Chromosome"/>
</dbReference>
<protein>
    <submittedName>
        <fullName evidence="2">Helix-turn-helix domain-containing protein</fullName>
    </submittedName>
</protein>
<name>A0A6P1VW51_9BACT</name>
<proteinExistence type="predicted"/>
<feature type="domain" description="HTH cro/C1-type" evidence="1">
    <location>
        <begin position="9"/>
        <end position="39"/>
    </location>
</feature>
<keyword evidence="3" id="KW-1185">Reference proteome</keyword>
<dbReference type="RefSeq" id="WP_162386015.1">
    <property type="nucleotide sequence ID" value="NZ_CP045997.1"/>
</dbReference>
<dbReference type="KEGG" id="senf:GJR95_11585"/>
<dbReference type="AlphaFoldDB" id="A0A6P1VW51"/>
<evidence type="ECO:0000313" key="2">
    <source>
        <dbReference type="EMBL" id="QHV95606.1"/>
    </source>
</evidence>
<reference evidence="2 3" key="1">
    <citation type="submission" date="2019-11" db="EMBL/GenBank/DDBJ databases">
        <title>Spirosoma endbachense sp. nov., isolated from a natural salt meadow.</title>
        <authorList>
            <person name="Rojas J."/>
            <person name="Ambika Manirajan B."/>
            <person name="Ratering S."/>
            <person name="Suarez C."/>
            <person name="Geissler-Plaum R."/>
            <person name="Schnell S."/>
        </authorList>
    </citation>
    <scope>NUCLEOTIDE SEQUENCE [LARGE SCALE GENOMIC DNA]</scope>
    <source>
        <strain evidence="2 3">I-24</strain>
    </source>
</reference>
<evidence type="ECO:0000313" key="3">
    <source>
        <dbReference type="Proteomes" id="UP000464577"/>
    </source>
</evidence>
<dbReference type="CDD" id="cd00093">
    <property type="entry name" value="HTH_XRE"/>
    <property type="match status" value="1"/>
</dbReference>
<evidence type="ECO:0000259" key="1">
    <source>
        <dbReference type="PROSITE" id="PS50943"/>
    </source>
</evidence>
<dbReference type="Gene3D" id="1.10.260.40">
    <property type="entry name" value="lambda repressor-like DNA-binding domains"/>
    <property type="match status" value="1"/>
</dbReference>
<organism evidence="2 3">
    <name type="scientific">Spirosoma endbachense</name>
    <dbReference type="NCBI Taxonomy" id="2666025"/>
    <lineage>
        <taxon>Bacteria</taxon>
        <taxon>Pseudomonadati</taxon>
        <taxon>Bacteroidota</taxon>
        <taxon>Cytophagia</taxon>
        <taxon>Cytophagales</taxon>
        <taxon>Cytophagaceae</taxon>
        <taxon>Spirosoma</taxon>
    </lineage>
</organism>
<accession>A0A6P1VW51</accession>
<gene>
    <name evidence="2" type="ORF">GJR95_11585</name>
</gene>
<dbReference type="SUPFAM" id="SSF47413">
    <property type="entry name" value="lambda repressor-like DNA-binding domains"/>
    <property type="match status" value="1"/>
</dbReference>
<dbReference type="PROSITE" id="PS50943">
    <property type="entry name" value="HTH_CROC1"/>
    <property type="match status" value="1"/>
</dbReference>
<dbReference type="InterPro" id="IPR010982">
    <property type="entry name" value="Lambda_DNA-bd_dom_sf"/>
</dbReference>